<accession>A0A177CI55</accession>
<reference evidence="1 2" key="1">
    <citation type="submission" date="2016-05" db="EMBL/GenBank/DDBJ databases">
        <title>Comparative analysis of secretome profiles of manganese(II)-oxidizing ascomycete fungi.</title>
        <authorList>
            <consortium name="DOE Joint Genome Institute"/>
            <person name="Zeiner C.A."/>
            <person name="Purvine S.O."/>
            <person name="Zink E.M."/>
            <person name="Wu S."/>
            <person name="Pasa-Tolic L."/>
            <person name="Chaput D.L."/>
            <person name="Haridas S."/>
            <person name="Grigoriev I.V."/>
            <person name="Santelli C.M."/>
            <person name="Hansel C.M."/>
        </authorList>
    </citation>
    <scope>NUCLEOTIDE SEQUENCE [LARGE SCALE GENOMIC DNA]</scope>
    <source>
        <strain evidence="1 2">AP3s5-JAC2a</strain>
    </source>
</reference>
<evidence type="ECO:0000313" key="1">
    <source>
        <dbReference type="EMBL" id="OAG07185.1"/>
    </source>
</evidence>
<sequence length="353" mass="39817">MLPEPTSILQLIMDAELSLVYSREEKRKQTFGWGKKDGDLPDDFWARVINALACDNLWENMVHLVIGSEAKPYRFFKNVLCAHSPVLASLIDQGEGGIDCVIDMKKWSVGSFRIYAHWAFSKRLPEDHREWWHVMLQDHKIGELCLLERLQACVFGREMGMHAFANACYNSYVTAARISKLPPSYEAIAYAFENISKNDNLLSFLVDMYVFHTRVTRSQASGGSSGTSNDKYTGTHSATRSQTFAKAMTPKDLPKDFLVRVMQKTQEMAQGTFAGVMYACAYHIHPSDEERNECPSYILDIKDTPFRLLGDAVVKALAETRQKTTHGLADAVFRVAQLVTVPANFNNGQLLVD</sequence>
<keyword evidence="2" id="KW-1185">Reference proteome</keyword>
<dbReference type="Proteomes" id="UP000077069">
    <property type="component" value="Unassembled WGS sequence"/>
</dbReference>
<dbReference type="EMBL" id="KV441551">
    <property type="protein sequence ID" value="OAG07185.1"/>
    <property type="molecule type" value="Genomic_DNA"/>
</dbReference>
<dbReference type="PANTHER" id="PTHR47843">
    <property type="entry name" value="BTB DOMAIN-CONTAINING PROTEIN-RELATED"/>
    <property type="match status" value="1"/>
</dbReference>
<dbReference type="InParanoid" id="A0A177CI55"/>
<dbReference type="GeneID" id="28768305"/>
<dbReference type="AlphaFoldDB" id="A0A177CI55"/>
<evidence type="ECO:0008006" key="3">
    <source>
        <dbReference type="Google" id="ProtNLM"/>
    </source>
</evidence>
<name>A0A177CI55_9PLEO</name>
<dbReference type="PANTHER" id="PTHR47843:SF2">
    <property type="entry name" value="BTB DOMAIN-CONTAINING PROTEIN"/>
    <property type="match status" value="1"/>
</dbReference>
<proteinExistence type="predicted"/>
<gene>
    <name evidence="1" type="ORF">CC84DRAFT_1258355</name>
</gene>
<protein>
    <recommendedName>
        <fullName evidence="3">BTB domain-containing protein</fullName>
    </recommendedName>
</protein>
<evidence type="ECO:0000313" key="2">
    <source>
        <dbReference type="Proteomes" id="UP000077069"/>
    </source>
</evidence>
<dbReference type="RefSeq" id="XP_018037550.1">
    <property type="nucleotide sequence ID" value="XM_018184819.1"/>
</dbReference>
<organism evidence="1 2">
    <name type="scientific">Paraphaeosphaeria sporulosa</name>
    <dbReference type="NCBI Taxonomy" id="1460663"/>
    <lineage>
        <taxon>Eukaryota</taxon>
        <taxon>Fungi</taxon>
        <taxon>Dikarya</taxon>
        <taxon>Ascomycota</taxon>
        <taxon>Pezizomycotina</taxon>
        <taxon>Dothideomycetes</taxon>
        <taxon>Pleosporomycetidae</taxon>
        <taxon>Pleosporales</taxon>
        <taxon>Massarineae</taxon>
        <taxon>Didymosphaeriaceae</taxon>
        <taxon>Paraphaeosphaeria</taxon>
    </lineage>
</organism>